<accession>H9UG51</accession>
<dbReference type="KEGG" id="sfc:Spiaf_0389"/>
<dbReference type="CDD" id="cd05152">
    <property type="entry name" value="MPH2"/>
    <property type="match status" value="1"/>
</dbReference>
<feature type="domain" description="Aminoglycoside phosphotransferase" evidence="1">
    <location>
        <begin position="22"/>
        <end position="259"/>
    </location>
</feature>
<reference evidence="3" key="1">
    <citation type="journal article" date="2013" name="Stand. Genomic Sci.">
        <title>Complete genome sequence of the halophilic bacterium Spirochaeta africana type strain (Z-7692(T)) from the alkaline Lake Magadi in the East African Rift.</title>
        <authorList>
            <person name="Liolos K."/>
            <person name="Abt B."/>
            <person name="Scheuner C."/>
            <person name="Teshima H."/>
            <person name="Held B."/>
            <person name="Lapidus A."/>
            <person name="Nolan M."/>
            <person name="Lucas S."/>
            <person name="Deshpande S."/>
            <person name="Cheng J.F."/>
            <person name="Tapia R."/>
            <person name="Goodwin L.A."/>
            <person name="Pitluck S."/>
            <person name="Pagani I."/>
            <person name="Ivanova N."/>
            <person name="Mavromatis K."/>
            <person name="Mikhailova N."/>
            <person name="Huntemann M."/>
            <person name="Pati A."/>
            <person name="Chen A."/>
            <person name="Palaniappan K."/>
            <person name="Land M."/>
            <person name="Rohde M."/>
            <person name="Tindall B.J."/>
            <person name="Detter J.C."/>
            <person name="Goker M."/>
            <person name="Bristow J."/>
            <person name="Eisen J.A."/>
            <person name="Markowitz V."/>
            <person name="Hugenholtz P."/>
            <person name="Woyke T."/>
            <person name="Klenk H.P."/>
            <person name="Kyrpides N.C."/>
        </authorList>
    </citation>
    <scope>NUCLEOTIDE SEQUENCE</scope>
    <source>
        <strain evidence="3">ATCC 700263 / DSM 8902 / Z-7692</strain>
    </source>
</reference>
<name>H9UG51_SPIAZ</name>
<dbReference type="AlphaFoldDB" id="H9UG51"/>
<dbReference type="InterPro" id="IPR002575">
    <property type="entry name" value="Aminoglycoside_PTrfase"/>
</dbReference>
<gene>
    <name evidence="2" type="ordered locus">Spiaf_0389</name>
</gene>
<dbReference type="PANTHER" id="PTHR21310:SF15">
    <property type="entry name" value="AMINOGLYCOSIDE PHOSPHOTRANSFERASE DOMAIN-CONTAINING PROTEIN"/>
    <property type="match status" value="1"/>
</dbReference>
<dbReference type="STRING" id="889378.Spiaf_0389"/>
<dbReference type="RefSeq" id="WP_014454492.1">
    <property type="nucleotide sequence ID" value="NC_017098.1"/>
</dbReference>
<dbReference type="InterPro" id="IPR011009">
    <property type="entry name" value="Kinase-like_dom_sf"/>
</dbReference>
<dbReference type="PATRIC" id="fig|889378.3.peg.393"/>
<dbReference type="GO" id="GO:0016740">
    <property type="term" value="F:transferase activity"/>
    <property type="evidence" value="ECO:0007669"/>
    <property type="project" value="UniProtKB-KW"/>
</dbReference>
<evidence type="ECO:0000313" key="2">
    <source>
        <dbReference type="EMBL" id="AFG36494.1"/>
    </source>
</evidence>
<organism evidence="2 3">
    <name type="scientific">Spirochaeta africana (strain ATCC 700263 / DSM 8902 / Z-7692)</name>
    <dbReference type="NCBI Taxonomy" id="889378"/>
    <lineage>
        <taxon>Bacteria</taxon>
        <taxon>Pseudomonadati</taxon>
        <taxon>Spirochaetota</taxon>
        <taxon>Spirochaetia</taxon>
        <taxon>Spirochaetales</taxon>
        <taxon>Spirochaetaceae</taxon>
        <taxon>Spirochaeta</taxon>
    </lineage>
</organism>
<sequence length="306" mass="33746">MNSTHDIIAIAARHGLLLNGKIQFNEMGLDFRVGFASDSEGRSWVLRLPRRDGLQPVIEREARILDFVRSRLPVQVPEWQICEPDLVAYPLLTDPMALTFDSDTYEVSWNINQDSSLYITSLAKVLVALHAAPSDAAAAAGIPVHTPEQVRKQLHHDMQVVKREIGISPSLEDRCLRWLDNDTLWPDYSVLVHGDLYAGHVTAASNGQITGVIDWTEAVVSDPSIDFSGHLSAFSHESLEQLIAAYEHAGGRVWPGMTEHIAERHAIASPIRYGLFALTPGNGEHIAAVKSQLGVSFSYDSKVKPS</sequence>
<evidence type="ECO:0000259" key="1">
    <source>
        <dbReference type="Pfam" id="PF01636"/>
    </source>
</evidence>
<dbReference type="Pfam" id="PF01636">
    <property type="entry name" value="APH"/>
    <property type="match status" value="1"/>
</dbReference>
<evidence type="ECO:0000313" key="3">
    <source>
        <dbReference type="Proteomes" id="UP000007383"/>
    </source>
</evidence>
<keyword evidence="3" id="KW-1185">Reference proteome</keyword>
<dbReference type="eggNOG" id="COG3173">
    <property type="taxonomic scope" value="Bacteria"/>
</dbReference>
<protein>
    <submittedName>
        <fullName evidence="2">Putative aminoglycoside phosphotransferase</fullName>
    </submittedName>
</protein>
<dbReference type="InterPro" id="IPR051678">
    <property type="entry name" value="AGP_Transferase"/>
</dbReference>
<keyword evidence="2" id="KW-0808">Transferase</keyword>
<dbReference type="Gene3D" id="3.30.200.20">
    <property type="entry name" value="Phosphorylase Kinase, domain 1"/>
    <property type="match status" value="1"/>
</dbReference>
<dbReference type="OrthoDB" id="3806873at2"/>
<dbReference type="PANTHER" id="PTHR21310">
    <property type="entry name" value="AMINOGLYCOSIDE PHOSPHOTRANSFERASE-RELATED-RELATED"/>
    <property type="match status" value="1"/>
</dbReference>
<dbReference type="EMBL" id="CP003282">
    <property type="protein sequence ID" value="AFG36494.1"/>
    <property type="molecule type" value="Genomic_DNA"/>
</dbReference>
<dbReference type="SUPFAM" id="SSF56112">
    <property type="entry name" value="Protein kinase-like (PK-like)"/>
    <property type="match status" value="1"/>
</dbReference>
<dbReference type="Proteomes" id="UP000007383">
    <property type="component" value="Chromosome"/>
</dbReference>
<dbReference type="Gene3D" id="3.90.1200.10">
    <property type="match status" value="1"/>
</dbReference>
<dbReference type="HOGENOM" id="CLU_067567_0_0_12"/>
<proteinExistence type="predicted"/>